<accession>A0A556VB24</accession>
<dbReference type="InterPro" id="IPR051867">
    <property type="entry name" value="Angio_Inhib/Adhesion_GPCR"/>
</dbReference>
<comment type="subcellular location">
    <subcellularLocation>
        <location evidence="1">Secreted</location>
    </subcellularLocation>
</comment>
<gene>
    <name evidence="9" type="ORF">Baya_15193</name>
</gene>
<dbReference type="SMART" id="SM00209">
    <property type="entry name" value="TSP1"/>
    <property type="match status" value="1"/>
</dbReference>
<dbReference type="Pfam" id="PF03782">
    <property type="entry name" value="AMOP"/>
    <property type="match status" value="1"/>
</dbReference>
<keyword evidence="10" id="KW-1185">Reference proteome</keyword>
<reference evidence="9 10" key="1">
    <citation type="journal article" date="2019" name="Genome Biol. Evol.">
        <title>Whole-Genome Sequencing of the Giant Devil Catfish, Bagarius yarrelli.</title>
        <authorList>
            <person name="Jiang W."/>
            <person name="Lv Y."/>
            <person name="Cheng L."/>
            <person name="Yang K."/>
            <person name="Chao B."/>
            <person name="Wang X."/>
            <person name="Li Y."/>
            <person name="Pan X."/>
            <person name="You X."/>
            <person name="Zhang Y."/>
            <person name="Yang J."/>
            <person name="Li J."/>
            <person name="Zhang X."/>
            <person name="Liu S."/>
            <person name="Sun C."/>
            <person name="Yang J."/>
            <person name="Shi Q."/>
        </authorList>
    </citation>
    <scope>NUCLEOTIDE SEQUENCE [LARGE SCALE GENOMIC DNA]</scope>
    <source>
        <strain evidence="9">JWS20170419001</strain>
        <tissue evidence="9">Muscle</tissue>
    </source>
</reference>
<evidence type="ECO:0000313" key="10">
    <source>
        <dbReference type="Proteomes" id="UP000319801"/>
    </source>
</evidence>
<name>A0A556VB24_BAGYA</name>
<feature type="compositionally biased region" description="Basic residues" evidence="6">
    <location>
        <begin position="71"/>
        <end position="81"/>
    </location>
</feature>
<dbReference type="InterPro" id="IPR005533">
    <property type="entry name" value="AMOP_dom"/>
</dbReference>
<feature type="region of interest" description="Disordered" evidence="6">
    <location>
        <begin position="27"/>
        <end position="49"/>
    </location>
</feature>
<dbReference type="PROSITE" id="PS50856">
    <property type="entry name" value="AMOP"/>
    <property type="match status" value="1"/>
</dbReference>
<proteinExistence type="inferred from homology"/>
<dbReference type="OrthoDB" id="9930623at2759"/>
<dbReference type="GO" id="GO:0005576">
    <property type="term" value="C:extracellular region"/>
    <property type="evidence" value="ECO:0007669"/>
    <property type="project" value="UniProtKB-SubCell"/>
</dbReference>
<evidence type="ECO:0000256" key="2">
    <source>
        <dbReference type="ARBA" id="ARBA00010198"/>
    </source>
</evidence>
<evidence type="ECO:0000256" key="7">
    <source>
        <dbReference type="SAM" id="SignalP"/>
    </source>
</evidence>
<feature type="chain" id="PRO_5021865976" evidence="7">
    <location>
        <begin position="24"/>
        <end position="436"/>
    </location>
</feature>
<dbReference type="PANTHER" id="PTHR10239:SF28">
    <property type="entry name" value="ISTHMIN-2"/>
    <property type="match status" value="1"/>
</dbReference>
<keyword evidence="4 7" id="KW-0732">Signal</keyword>
<evidence type="ECO:0000256" key="4">
    <source>
        <dbReference type="ARBA" id="ARBA00022729"/>
    </source>
</evidence>
<keyword evidence="3" id="KW-0964">Secreted</keyword>
<dbReference type="AlphaFoldDB" id="A0A556VB24"/>
<comment type="similarity">
    <text evidence="2">Belongs to the isthmin family.</text>
</comment>
<dbReference type="EMBL" id="VCAZ01000204">
    <property type="protein sequence ID" value="TTG77877.1"/>
    <property type="molecule type" value="Genomic_DNA"/>
</dbReference>
<evidence type="ECO:0000256" key="3">
    <source>
        <dbReference type="ARBA" id="ARBA00022525"/>
    </source>
</evidence>
<feature type="region of interest" description="Disordered" evidence="6">
    <location>
        <begin position="61"/>
        <end position="95"/>
    </location>
</feature>
<evidence type="ECO:0000256" key="1">
    <source>
        <dbReference type="ARBA" id="ARBA00004613"/>
    </source>
</evidence>
<dbReference type="FunFam" id="2.20.100.10:FF:000033">
    <property type="entry name" value="Isthmin 1"/>
    <property type="match status" value="1"/>
</dbReference>
<comment type="caution">
    <text evidence="9">The sequence shown here is derived from an EMBL/GenBank/DDBJ whole genome shotgun (WGS) entry which is preliminary data.</text>
</comment>
<evidence type="ECO:0000259" key="8">
    <source>
        <dbReference type="PROSITE" id="PS50856"/>
    </source>
</evidence>
<keyword evidence="5" id="KW-1015">Disulfide bond</keyword>
<organism evidence="9 10">
    <name type="scientific">Bagarius yarrelli</name>
    <name type="common">Goonch</name>
    <name type="synonym">Bagrus yarrelli</name>
    <dbReference type="NCBI Taxonomy" id="175774"/>
    <lineage>
        <taxon>Eukaryota</taxon>
        <taxon>Metazoa</taxon>
        <taxon>Chordata</taxon>
        <taxon>Craniata</taxon>
        <taxon>Vertebrata</taxon>
        <taxon>Euteleostomi</taxon>
        <taxon>Actinopterygii</taxon>
        <taxon>Neopterygii</taxon>
        <taxon>Teleostei</taxon>
        <taxon>Ostariophysi</taxon>
        <taxon>Siluriformes</taxon>
        <taxon>Sisoridae</taxon>
        <taxon>Sisorinae</taxon>
        <taxon>Bagarius</taxon>
    </lineage>
</organism>
<dbReference type="PROSITE" id="PS50092">
    <property type="entry name" value="TSP1"/>
    <property type="match status" value="1"/>
</dbReference>
<dbReference type="SMART" id="SM00723">
    <property type="entry name" value="AMOP"/>
    <property type="match status" value="1"/>
</dbReference>
<protein>
    <submittedName>
        <fullName evidence="9">Isthmin-2</fullName>
    </submittedName>
</protein>
<sequence length="436" mass="50335">MRTRSGVLRSVAIFILFLVSVDGFPSRKQRINDPKPRGSTAPTAEGQVRSVDARWTLEELQEQNQLSRSKSPQRRHKRRWPQFRSEGVLPKPAPEEEEPFILDLKNFPDLANADLGSQNPNIQVTIEVVDDPQMEVEMDLAKEGRNDWPLNSEEWLSHKKLFWPLFWEYHDSSEESVSQASLEENGDDLSYGGEDSLLSGVGVDWDNRWKGWDSMESYDYEEEEWSDWSPCSATCGHGTQKRVRSCGYACTATESRTCELQRCPDVDSCEKWLNCKNEFLQKYLHQVLTELPSCPCVYPSEVVYSAVNIFDEKLRKTYRWRDASGPKERLDIYKPSARFCVRSMLSFDSTTLAAQHCCYDEHMKLITRGKGAGAPNLISTEFSPELHYKVDVLPWILCKGDWSRFHSVRPPNNGLQCMENPQEDVYMNELEEAREY</sequence>
<dbReference type="PANTHER" id="PTHR10239">
    <property type="entry name" value="ISTHMIN-2"/>
    <property type="match status" value="1"/>
</dbReference>
<dbReference type="SUPFAM" id="SSF82895">
    <property type="entry name" value="TSP-1 type 1 repeat"/>
    <property type="match status" value="1"/>
</dbReference>
<dbReference type="Gene3D" id="2.20.100.10">
    <property type="entry name" value="Thrombospondin type-1 (TSP1) repeat"/>
    <property type="match status" value="1"/>
</dbReference>
<dbReference type="Pfam" id="PF00090">
    <property type="entry name" value="TSP_1"/>
    <property type="match status" value="1"/>
</dbReference>
<dbReference type="InterPro" id="IPR000884">
    <property type="entry name" value="TSP1_rpt"/>
</dbReference>
<evidence type="ECO:0000256" key="5">
    <source>
        <dbReference type="ARBA" id="ARBA00023157"/>
    </source>
</evidence>
<dbReference type="InterPro" id="IPR036383">
    <property type="entry name" value="TSP1_rpt_sf"/>
</dbReference>
<evidence type="ECO:0000256" key="6">
    <source>
        <dbReference type="SAM" id="MobiDB-lite"/>
    </source>
</evidence>
<evidence type="ECO:0000313" key="9">
    <source>
        <dbReference type="EMBL" id="TTG77877.1"/>
    </source>
</evidence>
<feature type="signal peptide" evidence="7">
    <location>
        <begin position="1"/>
        <end position="23"/>
    </location>
</feature>
<dbReference type="Proteomes" id="UP000319801">
    <property type="component" value="Unassembled WGS sequence"/>
</dbReference>
<feature type="domain" description="AMOP" evidence="8">
    <location>
        <begin position="261"/>
        <end position="424"/>
    </location>
</feature>